<dbReference type="FunFam" id="2.60.40.10:FF:000032">
    <property type="entry name" value="palladin isoform X1"/>
    <property type="match status" value="1"/>
</dbReference>
<dbReference type="InterPro" id="IPR036179">
    <property type="entry name" value="Ig-like_dom_sf"/>
</dbReference>
<dbReference type="InterPro" id="IPR007110">
    <property type="entry name" value="Ig-like_dom"/>
</dbReference>
<evidence type="ECO:0000256" key="8">
    <source>
        <dbReference type="ARBA" id="ARBA00023157"/>
    </source>
</evidence>
<dbReference type="PROSITE" id="PS50092">
    <property type="entry name" value="TSP1"/>
    <property type="match status" value="2"/>
</dbReference>
<keyword evidence="8" id="KW-1015">Disulfide bond</keyword>
<dbReference type="SMART" id="SM00408">
    <property type="entry name" value="IGc2"/>
    <property type="match status" value="1"/>
</dbReference>
<evidence type="ECO:0000256" key="2">
    <source>
        <dbReference type="ARBA" id="ARBA00009844"/>
    </source>
</evidence>
<name>A0A1W4WEN6_AGRPL</name>
<feature type="chain" id="PRO_5010732776" evidence="12">
    <location>
        <begin position="25"/>
        <end position="384"/>
    </location>
</feature>
<comment type="subcellular location">
    <subcellularLocation>
        <location evidence="1">Membrane</location>
        <topology evidence="1">Single-pass type I membrane protein</topology>
    </subcellularLocation>
</comment>
<dbReference type="Pfam" id="PF25609">
    <property type="entry name" value="Unc5_NetrinR_N"/>
    <property type="match status" value="1"/>
</dbReference>
<keyword evidence="10" id="KW-0325">Glycoprotein</keyword>
<dbReference type="OrthoDB" id="5973910at2759"/>
<dbReference type="FunFam" id="2.20.100.10:FF:000021">
    <property type="entry name" value="semaphorin-5B isoform X1"/>
    <property type="match status" value="1"/>
</dbReference>
<dbReference type="InterPro" id="IPR013783">
    <property type="entry name" value="Ig-like_fold"/>
</dbReference>
<dbReference type="InParanoid" id="A0A1W4WEN6"/>
<evidence type="ECO:0000256" key="6">
    <source>
        <dbReference type="ARBA" id="ARBA00022989"/>
    </source>
</evidence>
<dbReference type="SUPFAM" id="SSF48726">
    <property type="entry name" value="Immunoglobulin"/>
    <property type="match status" value="1"/>
</dbReference>
<dbReference type="KEGG" id="apln:108732543"/>
<dbReference type="InterPro" id="IPR036383">
    <property type="entry name" value="TSP1_rpt_sf"/>
</dbReference>
<evidence type="ECO:0000313" key="15">
    <source>
        <dbReference type="RefSeq" id="XP_018318917.1"/>
    </source>
</evidence>
<feature type="signal peptide" evidence="12">
    <location>
        <begin position="1"/>
        <end position="24"/>
    </location>
</feature>
<dbReference type="SUPFAM" id="SSF82895">
    <property type="entry name" value="TSP-1 type 1 repeat"/>
    <property type="match status" value="2"/>
</dbReference>
<dbReference type="InterPro" id="IPR057755">
    <property type="entry name" value="UNC5A-D-like_N"/>
</dbReference>
<dbReference type="AlphaFoldDB" id="A0A1W4WEN6"/>
<dbReference type="PROSITE" id="PS50835">
    <property type="entry name" value="IG_LIKE"/>
    <property type="match status" value="1"/>
</dbReference>
<dbReference type="Gene3D" id="2.20.100.10">
    <property type="entry name" value="Thrombospondin type-1 (TSP1) repeat"/>
    <property type="match status" value="2"/>
</dbReference>
<keyword evidence="14" id="KW-1185">Reference proteome</keyword>
<accession>A0A1W4WEN6</accession>
<dbReference type="InterPro" id="IPR052065">
    <property type="entry name" value="Compl_asym_regulator"/>
</dbReference>
<comment type="similarity">
    <text evidence="2">Belongs to the unc-5 family.</text>
</comment>
<evidence type="ECO:0000256" key="10">
    <source>
        <dbReference type="ARBA" id="ARBA00023180"/>
    </source>
</evidence>
<dbReference type="STRING" id="224129.A0A1W4WEN6"/>
<dbReference type="Gene3D" id="2.60.40.10">
    <property type="entry name" value="Immunoglobulins"/>
    <property type="match status" value="2"/>
</dbReference>
<evidence type="ECO:0000256" key="9">
    <source>
        <dbReference type="ARBA" id="ARBA00023170"/>
    </source>
</evidence>
<evidence type="ECO:0000256" key="11">
    <source>
        <dbReference type="ARBA" id="ARBA00023319"/>
    </source>
</evidence>
<dbReference type="Pfam" id="PF13927">
    <property type="entry name" value="Ig_3"/>
    <property type="match status" value="1"/>
</dbReference>
<reference evidence="15" key="1">
    <citation type="submission" date="2025-08" db="UniProtKB">
        <authorList>
            <consortium name="RefSeq"/>
        </authorList>
    </citation>
    <scope>IDENTIFICATION</scope>
    <source>
        <tissue evidence="15">Entire body</tissue>
    </source>
</reference>
<dbReference type="InterPro" id="IPR000884">
    <property type="entry name" value="TSP1_rpt"/>
</dbReference>
<evidence type="ECO:0000256" key="12">
    <source>
        <dbReference type="SAM" id="SignalP"/>
    </source>
</evidence>
<dbReference type="InterPro" id="IPR003598">
    <property type="entry name" value="Ig_sub2"/>
</dbReference>
<evidence type="ECO:0000256" key="7">
    <source>
        <dbReference type="ARBA" id="ARBA00023136"/>
    </source>
</evidence>
<dbReference type="FunFam" id="2.60.40.10:FF:000037">
    <property type="entry name" value="Unc-5 netrin receptor C"/>
    <property type="match status" value="1"/>
</dbReference>
<dbReference type="Proteomes" id="UP000192223">
    <property type="component" value="Unplaced"/>
</dbReference>
<keyword evidence="9" id="KW-0675">Receptor</keyword>
<keyword evidence="6" id="KW-1133">Transmembrane helix</keyword>
<sequence>MASPPGPCLSLTVILAFFLGIVCSNQDGTLLEETSPTKPAPEADDSLLSNSDSLPIFLAEPMDAYVVKNRPATLQCRAAHTLKIYFKCNGARNVDAVQWEFVNPQNGVRIIEAEANVTRDMVEEFFGKEKFKCECHAWSGRGSIKSQPATVEVAYLKKQFEVSPMSSRVEIGHQMELRCVPPAGLPPPRVYWLRGGQPLMSDTDVLVSSEGHLLIGQARPQDTGNYTCVAENIAAKRMASPAQITVYVNGGWSQWSAWTDCHCPGSTLGSGQKRTRTCTNPTPSNGGLQCPGISVQRTKDCQPCPPEQPKWSAWSDWSQCTADCVKVRKRQCIGVGSSSSRKQCNGKDTQSTPCTSDLCPSTQLPGKETSITMHLKLKVKIVAK</sequence>
<keyword evidence="5" id="KW-0677">Repeat</keyword>
<evidence type="ECO:0000256" key="3">
    <source>
        <dbReference type="ARBA" id="ARBA00022473"/>
    </source>
</evidence>
<dbReference type="GeneID" id="108732543"/>
<dbReference type="GO" id="GO:0007399">
    <property type="term" value="P:nervous system development"/>
    <property type="evidence" value="ECO:0007669"/>
    <property type="project" value="UniProtKB-ARBA"/>
</dbReference>
<keyword evidence="3" id="KW-0217">Developmental protein</keyword>
<evidence type="ECO:0000256" key="5">
    <source>
        <dbReference type="ARBA" id="ARBA00022737"/>
    </source>
</evidence>
<evidence type="ECO:0000313" key="14">
    <source>
        <dbReference type="Proteomes" id="UP000192223"/>
    </source>
</evidence>
<evidence type="ECO:0000259" key="13">
    <source>
        <dbReference type="PROSITE" id="PS50835"/>
    </source>
</evidence>
<keyword evidence="7" id="KW-0472">Membrane</keyword>
<dbReference type="GO" id="GO:0016020">
    <property type="term" value="C:membrane"/>
    <property type="evidence" value="ECO:0007669"/>
    <property type="project" value="UniProtKB-SubCell"/>
</dbReference>
<dbReference type="SMART" id="SM00209">
    <property type="entry name" value="TSP1"/>
    <property type="match status" value="2"/>
</dbReference>
<protein>
    <submittedName>
        <fullName evidence="15">Netrin receptor unc-5-like</fullName>
    </submittedName>
</protein>
<proteinExistence type="inferred from homology"/>
<keyword evidence="4" id="KW-0812">Transmembrane</keyword>
<dbReference type="SMART" id="SM00409">
    <property type="entry name" value="IG"/>
    <property type="match status" value="1"/>
</dbReference>
<organism evidence="14 15">
    <name type="scientific">Agrilus planipennis</name>
    <name type="common">Emerald ash borer</name>
    <name type="synonym">Agrilus marcopoli</name>
    <dbReference type="NCBI Taxonomy" id="224129"/>
    <lineage>
        <taxon>Eukaryota</taxon>
        <taxon>Metazoa</taxon>
        <taxon>Ecdysozoa</taxon>
        <taxon>Arthropoda</taxon>
        <taxon>Hexapoda</taxon>
        <taxon>Insecta</taxon>
        <taxon>Pterygota</taxon>
        <taxon>Neoptera</taxon>
        <taxon>Endopterygota</taxon>
        <taxon>Coleoptera</taxon>
        <taxon>Polyphaga</taxon>
        <taxon>Elateriformia</taxon>
        <taxon>Buprestoidea</taxon>
        <taxon>Buprestidae</taxon>
        <taxon>Agrilinae</taxon>
        <taxon>Agrilus</taxon>
    </lineage>
</organism>
<gene>
    <name evidence="15" type="primary">LOC108732543</name>
</gene>
<dbReference type="InterPro" id="IPR003599">
    <property type="entry name" value="Ig_sub"/>
</dbReference>
<dbReference type="RefSeq" id="XP_018318917.1">
    <property type="nucleotide sequence ID" value="XM_018463415.1"/>
</dbReference>
<keyword evidence="11" id="KW-0393">Immunoglobulin domain</keyword>
<dbReference type="Pfam" id="PF00090">
    <property type="entry name" value="TSP_1"/>
    <property type="match status" value="1"/>
</dbReference>
<keyword evidence="12" id="KW-0732">Signal</keyword>
<evidence type="ECO:0000256" key="4">
    <source>
        <dbReference type="ARBA" id="ARBA00022692"/>
    </source>
</evidence>
<evidence type="ECO:0000256" key="1">
    <source>
        <dbReference type="ARBA" id="ARBA00004479"/>
    </source>
</evidence>
<dbReference type="PANTHER" id="PTHR22906">
    <property type="entry name" value="PROPERDIN"/>
    <property type="match status" value="1"/>
</dbReference>
<feature type="domain" description="Ig-like" evidence="13">
    <location>
        <begin position="148"/>
        <end position="245"/>
    </location>
</feature>